<evidence type="ECO:0000256" key="4">
    <source>
        <dbReference type="ARBA" id="ARBA00022917"/>
    </source>
</evidence>
<dbReference type="InterPro" id="IPR005793">
    <property type="entry name" value="Formyl_trans_C"/>
</dbReference>
<dbReference type="PANTHER" id="PTHR11138:SF5">
    <property type="entry name" value="METHIONYL-TRNA FORMYLTRANSFERASE, MITOCHONDRIAL"/>
    <property type="match status" value="1"/>
</dbReference>
<organism evidence="7 8">
    <name type="scientific">Emergomyces africanus</name>
    <dbReference type="NCBI Taxonomy" id="1955775"/>
    <lineage>
        <taxon>Eukaryota</taxon>
        <taxon>Fungi</taxon>
        <taxon>Dikarya</taxon>
        <taxon>Ascomycota</taxon>
        <taxon>Pezizomycotina</taxon>
        <taxon>Eurotiomycetes</taxon>
        <taxon>Eurotiomycetidae</taxon>
        <taxon>Onygenales</taxon>
        <taxon>Ajellomycetaceae</taxon>
        <taxon>Emergomyces</taxon>
    </lineage>
</organism>
<gene>
    <name evidence="7" type="ORF">ACJ72_02308</name>
</gene>
<dbReference type="Proteomes" id="UP000091918">
    <property type="component" value="Unassembled WGS sequence"/>
</dbReference>
<dbReference type="STRING" id="1658172.A0A1B7P2V1"/>
<dbReference type="Gene3D" id="3.40.50.12230">
    <property type="match status" value="1"/>
</dbReference>
<dbReference type="OrthoDB" id="10268103at2759"/>
<evidence type="ECO:0000256" key="3">
    <source>
        <dbReference type="ARBA" id="ARBA00022679"/>
    </source>
</evidence>
<evidence type="ECO:0000313" key="7">
    <source>
        <dbReference type="EMBL" id="OAX83329.1"/>
    </source>
</evidence>
<dbReference type="SUPFAM" id="SSF53328">
    <property type="entry name" value="Formyltransferase"/>
    <property type="match status" value="1"/>
</dbReference>
<evidence type="ECO:0000313" key="8">
    <source>
        <dbReference type="Proteomes" id="UP000091918"/>
    </source>
</evidence>
<dbReference type="CDD" id="cd08646">
    <property type="entry name" value="FMT_core_Met-tRNA-FMT_N"/>
    <property type="match status" value="1"/>
</dbReference>
<dbReference type="EC" id="2.1.2.9" evidence="2"/>
<evidence type="ECO:0000256" key="1">
    <source>
        <dbReference type="ARBA" id="ARBA00010699"/>
    </source>
</evidence>
<feature type="domain" description="Formyl transferase N-terminal" evidence="5">
    <location>
        <begin position="37"/>
        <end position="194"/>
    </location>
</feature>
<dbReference type="Pfam" id="PF00551">
    <property type="entry name" value="Formyl_trans_N"/>
    <property type="match status" value="1"/>
</dbReference>
<sequence>MNYMVKLGLYIPRRPLLVRATYFKVRYTSTKSCDPLRILFCGSDSFSIASLGALCKERANNPETIASIDVVCRPGKRVGRGLKTIREVPIRAAATQLALPIHEIDTFTGWDPPQPNGEPINLIVAVSFGLFVPPRILNSAKYGGLNVHPSLLPDFRGPAPLHHTLLAGETTTGVTLQTLDTKKFDHGVILDQTPPPGISIPDPDSCDVPRLLALVSDKSAQMLVEGIRNRIFIPPLKSVAWHKPDNEVALRPAGKIKPEDRHINWSSWTAQEISRRQRVLGPLWNNAIVGAGHPVSGINNQKKRVIFTKMELDEFTPYGLDSIKLNPGVIFALPGAQTTAGQLDQPLYVTTCDQKIFRIDEIKVQGQKSAPAYRAAKKADLLDIQPMYSPLPTRFFACLE</sequence>
<keyword evidence="3" id="KW-0808">Transferase</keyword>
<accession>A0A1B7P2V1</accession>
<comment type="caution">
    <text evidence="7">The sequence shown here is derived from an EMBL/GenBank/DDBJ whole genome shotgun (WGS) entry which is preliminary data.</text>
</comment>
<dbReference type="AlphaFoldDB" id="A0A1B7P2V1"/>
<dbReference type="PANTHER" id="PTHR11138">
    <property type="entry name" value="METHIONYL-TRNA FORMYLTRANSFERASE"/>
    <property type="match status" value="1"/>
</dbReference>
<name>A0A1B7P2V1_9EURO</name>
<dbReference type="EMBL" id="LGUA01000188">
    <property type="protein sequence ID" value="OAX83329.1"/>
    <property type="molecule type" value="Genomic_DNA"/>
</dbReference>
<dbReference type="GO" id="GO:0004479">
    <property type="term" value="F:methionyl-tRNA formyltransferase activity"/>
    <property type="evidence" value="ECO:0007669"/>
    <property type="project" value="UniProtKB-EC"/>
</dbReference>
<dbReference type="InterPro" id="IPR036477">
    <property type="entry name" value="Formyl_transf_N_sf"/>
</dbReference>
<dbReference type="GO" id="GO:0005739">
    <property type="term" value="C:mitochondrion"/>
    <property type="evidence" value="ECO:0007669"/>
    <property type="project" value="TreeGrafter"/>
</dbReference>
<keyword evidence="4" id="KW-0648">Protein biosynthesis</keyword>
<proteinExistence type="inferred from homology"/>
<evidence type="ECO:0000259" key="5">
    <source>
        <dbReference type="Pfam" id="PF00551"/>
    </source>
</evidence>
<reference evidence="7 8" key="1">
    <citation type="submission" date="2015-07" db="EMBL/GenBank/DDBJ databases">
        <title>Emmonsia species relationships and genome sequence.</title>
        <authorList>
            <person name="Cuomo C.A."/>
            <person name="Schwartz I.S."/>
            <person name="Kenyon C."/>
            <person name="de Hoog G.S."/>
            <person name="Govender N.P."/>
            <person name="Botha A."/>
            <person name="Moreno L."/>
            <person name="de Vries M."/>
            <person name="Munoz J.F."/>
            <person name="Stielow J.B."/>
        </authorList>
    </citation>
    <scope>NUCLEOTIDE SEQUENCE [LARGE SCALE GENOMIC DNA]</scope>
    <source>
        <strain evidence="7 8">CBS 136260</strain>
    </source>
</reference>
<evidence type="ECO:0000256" key="2">
    <source>
        <dbReference type="ARBA" id="ARBA00012261"/>
    </source>
</evidence>
<dbReference type="Pfam" id="PF02911">
    <property type="entry name" value="Formyl_trans_C"/>
    <property type="match status" value="1"/>
</dbReference>
<dbReference type="InterPro" id="IPR041711">
    <property type="entry name" value="Met-tRNA-FMT_N"/>
</dbReference>
<evidence type="ECO:0000259" key="6">
    <source>
        <dbReference type="Pfam" id="PF02911"/>
    </source>
</evidence>
<feature type="domain" description="Formyl transferase C-terminal" evidence="6">
    <location>
        <begin position="255"/>
        <end position="374"/>
    </location>
</feature>
<protein>
    <recommendedName>
        <fullName evidence="2">methionyl-tRNA formyltransferase</fullName>
        <ecNumber evidence="2">2.1.2.9</ecNumber>
    </recommendedName>
</protein>
<comment type="similarity">
    <text evidence="1">Belongs to the Fmt family.</text>
</comment>
<dbReference type="InterPro" id="IPR002376">
    <property type="entry name" value="Formyl_transf_N"/>
</dbReference>
<keyword evidence="8" id="KW-1185">Reference proteome</keyword>